<dbReference type="GO" id="GO:0006261">
    <property type="term" value="P:DNA-templated DNA replication"/>
    <property type="evidence" value="ECO:0007669"/>
    <property type="project" value="UniProtKB-UniRule"/>
</dbReference>
<dbReference type="PANTHER" id="PTHR10133:SF27">
    <property type="entry name" value="DNA POLYMERASE NU"/>
    <property type="match status" value="1"/>
</dbReference>
<keyword evidence="5 17" id="KW-0808">Transferase</keyword>
<comment type="caution">
    <text evidence="22">The sequence shown here is derived from an EMBL/GenBank/DDBJ whole genome shotgun (WGS) entry which is preliminary data.</text>
</comment>
<dbReference type="InterPro" id="IPR020045">
    <property type="entry name" value="DNA_polI_H3TH"/>
</dbReference>
<evidence type="ECO:0000256" key="7">
    <source>
        <dbReference type="ARBA" id="ARBA00022705"/>
    </source>
</evidence>
<dbReference type="InterPro" id="IPR008918">
    <property type="entry name" value="HhH2"/>
</dbReference>
<comment type="catalytic activity">
    <reaction evidence="15 17">
        <text>DNA(n) + a 2'-deoxyribonucleoside 5'-triphosphate = DNA(n+1) + diphosphate</text>
        <dbReference type="Rhea" id="RHEA:22508"/>
        <dbReference type="Rhea" id="RHEA-COMP:17339"/>
        <dbReference type="Rhea" id="RHEA-COMP:17340"/>
        <dbReference type="ChEBI" id="CHEBI:33019"/>
        <dbReference type="ChEBI" id="CHEBI:61560"/>
        <dbReference type="ChEBI" id="CHEBI:173112"/>
        <dbReference type="EC" id="2.7.7.7"/>
    </reaction>
</comment>
<keyword evidence="13 17" id="KW-0238">DNA-binding</keyword>
<evidence type="ECO:0000259" key="21">
    <source>
        <dbReference type="SMART" id="SM00482"/>
    </source>
</evidence>
<evidence type="ECO:0000256" key="11">
    <source>
        <dbReference type="ARBA" id="ARBA00022839"/>
    </source>
</evidence>
<dbReference type="OrthoDB" id="9806424at2"/>
<dbReference type="SUPFAM" id="SSF88723">
    <property type="entry name" value="PIN domain-like"/>
    <property type="match status" value="1"/>
</dbReference>
<dbReference type="SMART" id="SM00482">
    <property type="entry name" value="POLAc"/>
    <property type="match status" value="1"/>
</dbReference>
<dbReference type="FunFam" id="1.10.150.20:FF:000003">
    <property type="entry name" value="DNA polymerase I"/>
    <property type="match status" value="1"/>
</dbReference>
<dbReference type="InterPro" id="IPR001098">
    <property type="entry name" value="DNA-dir_DNA_pol_A_palm_dom"/>
</dbReference>
<dbReference type="SUPFAM" id="SSF47807">
    <property type="entry name" value="5' to 3' exonuclease, C-terminal subdomain"/>
    <property type="match status" value="1"/>
</dbReference>
<keyword evidence="12 17" id="KW-0239">DNA-directed DNA polymerase</keyword>
<dbReference type="FunFam" id="1.10.150.20:FF:000002">
    <property type="entry name" value="DNA polymerase I"/>
    <property type="match status" value="1"/>
</dbReference>
<dbReference type="PANTHER" id="PTHR10133">
    <property type="entry name" value="DNA POLYMERASE I"/>
    <property type="match status" value="1"/>
</dbReference>
<dbReference type="Pfam" id="PF02739">
    <property type="entry name" value="5_3_exonuc_N"/>
    <property type="match status" value="1"/>
</dbReference>
<keyword evidence="8" id="KW-0540">Nuclease</keyword>
<dbReference type="Pfam" id="PF01367">
    <property type="entry name" value="5_3_exonuc"/>
    <property type="match status" value="1"/>
</dbReference>
<organism evidence="22 23">
    <name type="scientific">Sandarakinorhabdus cyanobacteriorum</name>
    <dbReference type="NCBI Taxonomy" id="1981098"/>
    <lineage>
        <taxon>Bacteria</taxon>
        <taxon>Pseudomonadati</taxon>
        <taxon>Pseudomonadota</taxon>
        <taxon>Alphaproteobacteria</taxon>
        <taxon>Sphingomonadales</taxon>
        <taxon>Sphingosinicellaceae</taxon>
        <taxon>Sandarakinorhabdus</taxon>
    </lineage>
</organism>
<dbReference type="EMBL" id="NOXT01000117">
    <property type="protein sequence ID" value="OYQ26489.1"/>
    <property type="molecule type" value="Genomic_DNA"/>
</dbReference>
<dbReference type="Gene3D" id="1.10.150.20">
    <property type="entry name" value="5' to 3' exonuclease, C-terminal subdomain"/>
    <property type="match status" value="2"/>
</dbReference>
<dbReference type="GO" id="GO:0008409">
    <property type="term" value="F:5'-3' exonuclease activity"/>
    <property type="evidence" value="ECO:0007669"/>
    <property type="project" value="UniProtKB-UniRule"/>
</dbReference>
<keyword evidence="14 17" id="KW-0234">DNA repair</keyword>
<keyword evidence="10 17" id="KW-0378">Hydrolase</keyword>
<dbReference type="GO" id="GO:0003677">
    <property type="term" value="F:DNA binding"/>
    <property type="evidence" value="ECO:0007669"/>
    <property type="project" value="UniProtKB-UniRule"/>
</dbReference>
<proteinExistence type="inferred from homology"/>
<evidence type="ECO:0000259" key="19">
    <source>
        <dbReference type="SMART" id="SM00474"/>
    </source>
</evidence>
<evidence type="ECO:0000256" key="12">
    <source>
        <dbReference type="ARBA" id="ARBA00022932"/>
    </source>
</evidence>
<dbReference type="SMART" id="SM00475">
    <property type="entry name" value="53EXOc"/>
    <property type="match status" value="1"/>
</dbReference>
<dbReference type="InterPro" id="IPR002298">
    <property type="entry name" value="DNA_polymerase_A"/>
</dbReference>
<dbReference type="CDD" id="cd06139">
    <property type="entry name" value="DNA_polA_I_Ecoli_like_exo"/>
    <property type="match status" value="1"/>
</dbReference>
<gene>
    <name evidence="17" type="primary">polA</name>
    <name evidence="22" type="ORF">CHU93_11855</name>
</gene>
<dbReference type="Pfam" id="PF00476">
    <property type="entry name" value="DNA_pol_A"/>
    <property type="match status" value="1"/>
</dbReference>
<dbReference type="Proteomes" id="UP000216991">
    <property type="component" value="Unassembled WGS sequence"/>
</dbReference>
<keyword evidence="7 17" id="KW-0235">DNA replication</keyword>
<evidence type="ECO:0000256" key="6">
    <source>
        <dbReference type="ARBA" id="ARBA00022695"/>
    </source>
</evidence>
<dbReference type="InterPro" id="IPR043502">
    <property type="entry name" value="DNA/RNA_pol_sf"/>
</dbReference>
<name>A0A255YBA2_9SPHN</name>
<dbReference type="FunFam" id="1.20.1060.10:FF:000001">
    <property type="entry name" value="DNA polymerase I"/>
    <property type="match status" value="1"/>
</dbReference>
<dbReference type="GO" id="GO:0006302">
    <property type="term" value="P:double-strand break repair"/>
    <property type="evidence" value="ECO:0007669"/>
    <property type="project" value="TreeGrafter"/>
</dbReference>
<evidence type="ECO:0000256" key="3">
    <source>
        <dbReference type="ARBA" id="ARBA00012417"/>
    </source>
</evidence>
<dbReference type="InterPro" id="IPR002421">
    <property type="entry name" value="5-3_exonuclease"/>
</dbReference>
<dbReference type="SUPFAM" id="SSF56672">
    <property type="entry name" value="DNA/RNA polymerases"/>
    <property type="match status" value="1"/>
</dbReference>
<feature type="region of interest" description="Disordered" evidence="18">
    <location>
        <begin position="286"/>
        <end position="305"/>
    </location>
</feature>
<dbReference type="InterPro" id="IPR029060">
    <property type="entry name" value="PIN-like_dom_sf"/>
</dbReference>
<evidence type="ECO:0000256" key="5">
    <source>
        <dbReference type="ARBA" id="ARBA00022679"/>
    </source>
</evidence>
<evidence type="ECO:0000256" key="1">
    <source>
        <dbReference type="ARBA" id="ARBA00007705"/>
    </source>
</evidence>
<evidence type="ECO:0000256" key="9">
    <source>
        <dbReference type="ARBA" id="ARBA00022763"/>
    </source>
</evidence>
<dbReference type="Pfam" id="PF01612">
    <property type="entry name" value="DNA_pol_A_exo1"/>
    <property type="match status" value="1"/>
</dbReference>
<evidence type="ECO:0000256" key="18">
    <source>
        <dbReference type="SAM" id="MobiDB-lite"/>
    </source>
</evidence>
<evidence type="ECO:0000256" key="10">
    <source>
        <dbReference type="ARBA" id="ARBA00022801"/>
    </source>
</evidence>
<feature type="domain" description="5'-3' exonuclease" evidence="20">
    <location>
        <begin position="3"/>
        <end position="262"/>
    </location>
</feature>
<dbReference type="CDD" id="cd08637">
    <property type="entry name" value="DNA_pol_A_pol_I_C"/>
    <property type="match status" value="1"/>
</dbReference>
<dbReference type="InterPro" id="IPR020046">
    <property type="entry name" value="5-3_exonucl_a-hlix_arch_N"/>
</dbReference>
<evidence type="ECO:0000256" key="4">
    <source>
        <dbReference type="ARBA" id="ARBA00020311"/>
    </source>
</evidence>
<dbReference type="CDD" id="cd09898">
    <property type="entry name" value="H3TH_53EXO"/>
    <property type="match status" value="1"/>
</dbReference>
<evidence type="ECO:0000313" key="22">
    <source>
        <dbReference type="EMBL" id="OYQ26489.1"/>
    </source>
</evidence>
<dbReference type="FunFam" id="3.40.50.1010:FF:000001">
    <property type="entry name" value="DNA polymerase I"/>
    <property type="match status" value="1"/>
</dbReference>
<dbReference type="NCBIfam" id="TIGR00593">
    <property type="entry name" value="pola"/>
    <property type="match status" value="1"/>
</dbReference>
<evidence type="ECO:0000256" key="15">
    <source>
        <dbReference type="ARBA" id="ARBA00049244"/>
    </source>
</evidence>
<keyword evidence="11 17" id="KW-0269">Exonuclease</keyword>
<dbReference type="SMART" id="SM00474">
    <property type="entry name" value="35EXOc"/>
    <property type="match status" value="1"/>
</dbReference>
<evidence type="ECO:0000313" key="23">
    <source>
        <dbReference type="Proteomes" id="UP000216991"/>
    </source>
</evidence>
<dbReference type="PRINTS" id="PR00868">
    <property type="entry name" value="DNAPOLI"/>
</dbReference>
<dbReference type="Gene3D" id="3.30.70.370">
    <property type="match status" value="1"/>
</dbReference>
<dbReference type="Gene3D" id="3.30.420.10">
    <property type="entry name" value="Ribonuclease H-like superfamily/Ribonuclease H"/>
    <property type="match status" value="1"/>
</dbReference>
<dbReference type="InterPro" id="IPR036397">
    <property type="entry name" value="RNaseH_sf"/>
</dbReference>
<dbReference type="Gene3D" id="3.40.50.1010">
    <property type="entry name" value="5'-nuclease"/>
    <property type="match status" value="1"/>
</dbReference>
<dbReference type="Gene3D" id="1.20.1060.10">
    <property type="entry name" value="Taq DNA Polymerase, Chain T, domain 4"/>
    <property type="match status" value="1"/>
</dbReference>
<dbReference type="SMART" id="SM00279">
    <property type="entry name" value="HhH2"/>
    <property type="match status" value="1"/>
</dbReference>
<dbReference type="NCBIfam" id="NF004397">
    <property type="entry name" value="PRK05755.1"/>
    <property type="match status" value="1"/>
</dbReference>
<keyword evidence="9 17" id="KW-0227">DNA damage</keyword>
<evidence type="ECO:0000256" key="13">
    <source>
        <dbReference type="ARBA" id="ARBA00023125"/>
    </source>
</evidence>
<dbReference type="InterPro" id="IPR018320">
    <property type="entry name" value="DNA_polymerase_1"/>
</dbReference>
<keyword evidence="6 17" id="KW-0548">Nucleotidyltransferase</keyword>
<dbReference type="AlphaFoldDB" id="A0A255YBA2"/>
<evidence type="ECO:0000256" key="14">
    <source>
        <dbReference type="ARBA" id="ARBA00023204"/>
    </source>
</evidence>
<dbReference type="SUPFAM" id="SSF53098">
    <property type="entry name" value="Ribonuclease H-like"/>
    <property type="match status" value="1"/>
</dbReference>
<accession>A0A255YBA2</accession>
<evidence type="ECO:0000256" key="16">
    <source>
        <dbReference type="NCBIfam" id="TIGR00593"/>
    </source>
</evidence>
<evidence type="ECO:0000259" key="20">
    <source>
        <dbReference type="SMART" id="SM00475"/>
    </source>
</evidence>
<dbReference type="InterPro" id="IPR036279">
    <property type="entry name" value="5-3_exonuclease_C_sf"/>
</dbReference>
<dbReference type="EC" id="2.7.7.7" evidence="3 16"/>
<comment type="function">
    <text evidence="17">In addition to polymerase activity, this DNA polymerase exhibits 3'-5' and 5'-3' exonuclease activity.</text>
</comment>
<evidence type="ECO:0000256" key="17">
    <source>
        <dbReference type="RuleBase" id="RU004460"/>
    </source>
</evidence>
<comment type="similarity">
    <text evidence="1 17">Belongs to the DNA polymerase type-A family.</text>
</comment>
<dbReference type="CDD" id="cd09859">
    <property type="entry name" value="PIN_53EXO"/>
    <property type="match status" value="1"/>
</dbReference>
<sequence>MAQHLYLVDGSSFIFRAYHRLPPLTDPNGTPVGAVYGFTAMLWKLIAELNKAEAPTHLAVVLDAGSHTFRNDMYDQYKANRPPAPEDLIPQFPLIRDAVRAFSVPCFEQKGVEADDIIASYALAARAAGMNVTIVSSDKDLMQLVAPGINLLDTMKNQVIDRAEVIEKFGVPPEQVGEVLALMGDTADNIPGVKGVGPKTAADLIRDYGSVEGVIANIEAIKKPKLKETLAASVEMARLSRELVRLKDDLPLPAPLDELTLKEPPHEPLAAFLKKHGFRAMLAKLGSTGSSGPAPDTHRPSTAAVPDDDVAFTHADYECVTSMDRLDWWLAQCAGTGAFAIDTETTSTDQMRADLVGISLAYAPGKACYIPVAHGTGDGMFAERPPQLAMADVIARLNPLLADPSLLKIGHNLKYDLIVLRRHGVPVLAPYDDTMLLSYALDAGRWNHGMDDLSSRHLGHTPIAYKDVAKGLKSFAEVDLRKATDYAAEDADVTLRLWQGFRRRLWKEQVTQIHETVDRPLLPVIARMEMAGIKVDRSELARLSALYEAEINRLEGEIHELAGGPFTIGSPKQLGEILFDKLGYKGGKKGKTGAWTTDASELERLAEEGAPIAQRVLDWRQHSKLKSTYTDALQAQINPQTDRVHTNFHLAATSTGRLSSNDPNLQNIPIRTELGRRIRHAFVAAPGNVIMAADYNQIELRLVAHIADVPELKAVYAAGEDVHALTAREVFGHVDRDTRARAKTINFSIIYGISAFGLAQRLGIDRGEAARYIELYFSRFPGIRNYMAETIAFAKDAGFVTTLFGRKCHAPLITSKNQGERAFAERAVVNARVQGTAADIIKRAMVQMPAALAAAGLSGTKMLLQVHDELVFEVPEAEAEAAKPVIRAVMENAHRPLVDLSVPLGVEIGQGVSWGDAH</sequence>
<feature type="domain" description="DNA-directed DNA polymerase family A palm" evidence="21">
    <location>
        <begin position="675"/>
        <end position="878"/>
    </location>
</feature>
<evidence type="ECO:0000256" key="8">
    <source>
        <dbReference type="ARBA" id="ARBA00022722"/>
    </source>
</evidence>
<dbReference type="GO" id="GO:0003887">
    <property type="term" value="F:DNA-directed DNA polymerase activity"/>
    <property type="evidence" value="ECO:0007669"/>
    <property type="project" value="UniProtKB-UniRule"/>
</dbReference>
<protein>
    <recommendedName>
        <fullName evidence="4 16">DNA polymerase I</fullName>
        <ecNumber evidence="3 16">2.7.7.7</ecNumber>
    </recommendedName>
</protein>
<dbReference type="InterPro" id="IPR012337">
    <property type="entry name" value="RNaseH-like_sf"/>
</dbReference>
<comment type="subunit">
    <text evidence="2">Single-chain monomer with multiple functions.</text>
</comment>
<evidence type="ECO:0000256" key="2">
    <source>
        <dbReference type="ARBA" id="ARBA00011541"/>
    </source>
</evidence>
<keyword evidence="23" id="KW-1185">Reference proteome</keyword>
<dbReference type="InterPro" id="IPR002562">
    <property type="entry name" value="3'-5'_exonuclease_dom"/>
</dbReference>
<dbReference type="RefSeq" id="WP_094474320.1">
    <property type="nucleotide sequence ID" value="NZ_NOXT01000117.1"/>
</dbReference>
<dbReference type="GO" id="GO:0008408">
    <property type="term" value="F:3'-5' exonuclease activity"/>
    <property type="evidence" value="ECO:0007669"/>
    <property type="project" value="UniProtKB-UniRule"/>
</dbReference>
<reference evidence="22 23" key="1">
    <citation type="submission" date="2017-07" db="EMBL/GenBank/DDBJ databases">
        <title>Sandarakinorhabdus cyanobacteriorum sp. nov., a novel bacterium isolated from cyanobacterial aggregates in a eutrophic lake.</title>
        <authorList>
            <person name="Cai H."/>
        </authorList>
    </citation>
    <scope>NUCLEOTIDE SEQUENCE [LARGE SCALE GENOMIC DNA]</scope>
    <source>
        <strain evidence="22 23">TH057</strain>
    </source>
</reference>
<feature type="domain" description="3'-5' exonuclease" evidence="19">
    <location>
        <begin position="317"/>
        <end position="506"/>
    </location>
</feature>